<keyword evidence="1" id="KW-0175">Coiled coil</keyword>
<dbReference type="Proteomes" id="UP000198596">
    <property type="component" value="Unassembled WGS sequence"/>
</dbReference>
<feature type="coiled-coil region" evidence="1">
    <location>
        <begin position="78"/>
        <end position="112"/>
    </location>
</feature>
<name>A0A1I2IIN2_9FLAO</name>
<protein>
    <recommendedName>
        <fullName evidence="4">Lipoprotein</fullName>
    </recommendedName>
</protein>
<evidence type="ECO:0000256" key="1">
    <source>
        <dbReference type="SAM" id="Coils"/>
    </source>
</evidence>
<gene>
    <name evidence="2" type="ORF">SAMN04488131_1219</name>
</gene>
<dbReference type="AlphaFoldDB" id="A0A1I2IIN2"/>
<dbReference type="OrthoDB" id="1346349at2"/>
<reference evidence="3" key="1">
    <citation type="submission" date="2016-10" db="EMBL/GenBank/DDBJ databases">
        <authorList>
            <person name="Varghese N."/>
            <person name="Submissions S."/>
        </authorList>
    </citation>
    <scope>NUCLEOTIDE SEQUENCE [LARGE SCALE GENOMIC DNA]</scope>
    <source>
        <strain evidence="3">CGMCC 1.9227</strain>
    </source>
</reference>
<accession>A0A1I2IIN2</accession>
<keyword evidence="3" id="KW-1185">Reference proteome</keyword>
<sequence length="226" mass="25158">MKNTKLALGLAVIAIGFTSCKDEKAEQAEKKVDTYVMYVDSLGNVTAEDAKSNWEGIEAAYLIRSGEAEAAIANMKDNVEAQARLDASRAKYEALRAKYEAQKAEAEVAVAAAAPNPKQQLRNALFGEGKMGEDMNFNWVNAANIHNVYQQFVHTAEDNKDRYSREDWDEIKVMYEALDSRKNTVEKEGLSSEDNRKIAGLKAKFGPMYTLNRMGAKSGEMKRAKE</sequence>
<proteinExistence type="predicted"/>
<dbReference type="PROSITE" id="PS51257">
    <property type="entry name" value="PROKAR_LIPOPROTEIN"/>
    <property type="match status" value="1"/>
</dbReference>
<evidence type="ECO:0008006" key="4">
    <source>
        <dbReference type="Google" id="ProtNLM"/>
    </source>
</evidence>
<dbReference type="RefSeq" id="WP_091208655.1">
    <property type="nucleotide sequence ID" value="NZ_FONQ01000021.1"/>
</dbReference>
<organism evidence="2 3">
    <name type="scientific">Flavobacterium xueshanense</name>
    <dbReference type="NCBI Taxonomy" id="935223"/>
    <lineage>
        <taxon>Bacteria</taxon>
        <taxon>Pseudomonadati</taxon>
        <taxon>Bacteroidota</taxon>
        <taxon>Flavobacteriia</taxon>
        <taxon>Flavobacteriales</taxon>
        <taxon>Flavobacteriaceae</taxon>
        <taxon>Flavobacterium</taxon>
    </lineage>
</organism>
<evidence type="ECO:0000313" key="3">
    <source>
        <dbReference type="Proteomes" id="UP000198596"/>
    </source>
</evidence>
<evidence type="ECO:0000313" key="2">
    <source>
        <dbReference type="EMBL" id="SFF42155.1"/>
    </source>
</evidence>
<dbReference type="EMBL" id="FONQ01000021">
    <property type="protein sequence ID" value="SFF42155.1"/>
    <property type="molecule type" value="Genomic_DNA"/>
</dbReference>